<sequence length="419" mass="47177">MASPAGEATADAELQQLVQVIQDTYIANLCTAAAASWLSYDIVLTFSQEVELIWRARWSLPKLLFFLVRYYTLVSLLLTLAAVEYRLKYVVPSYSLETHSAHMRAQFCERWLWYNGFNGTLLSAVVGEAIFLLRLYASYNRTKTILFTIIFLFLSEFVTGITTASLVVSSLSVMPRPVNYPLPGCLFTPPKHINLSKMVWAVAMSVTCVYFLLILYKFARNVSLRKNSGVPGTVPIWELGRVSPLVFAFLRDSAFYFFLVFLGNLLNLVFEIIFAGRALIPMGTIWLMVIYALSACRLCLNTRDALYRTRDDPIHHWADDIELHERVSDSRPSTGNASASSGNLKGGSSLMLTQSGDKVSLHRGRLDLDTVDELATNRTTGARAGEGRTRDYEIDSWLVVDGRGQARRMSHIIHREELL</sequence>
<dbReference type="OrthoDB" id="2638860at2759"/>
<keyword evidence="5" id="KW-1185">Reference proteome</keyword>
<keyword evidence="2" id="KW-1133">Transmembrane helix</keyword>
<name>A0A1Y2IJ71_TRAC3</name>
<protein>
    <recommendedName>
        <fullName evidence="3">DUF6533 domain-containing protein</fullName>
    </recommendedName>
</protein>
<feature type="transmembrane region" description="Helical" evidence="2">
    <location>
        <begin position="198"/>
        <end position="216"/>
    </location>
</feature>
<feature type="compositionally biased region" description="Polar residues" evidence="1">
    <location>
        <begin position="330"/>
        <end position="343"/>
    </location>
</feature>
<feature type="transmembrane region" description="Helical" evidence="2">
    <location>
        <begin position="145"/>
        <end position="168"/>
    </location>
</feature>
<feature type="transmembrane region" description="Helical" evidence="2">
    <location>
        <begin position="63"/>
        <end position="83"/>
    </location>
</feature>
<reference evidence="4 5" key="1">
    <citation type="journal article" date="2015" name="Biotechnol. Biofuels">
        <title>Enhanced degradation of softwood versus hardwood by the white-rot fungus Pycnoporus coccineus.</title>
        <authorList>
            <person name="Couturier M."/>
            <person name="Navarro D."/>
            <person name="Chevret D."/>
            <person name="Henrissat B."/>
            <person name="Piumi F."/>
            <person name="Ruiz-Duenas F.J."/>
            <person name="Martinez A.T."/>
            <person name="Grigoriev I.V."/>
            <person name="Riley R."/>
            <person name="Lipzen A."/>
            <person name="Berrin J.G."/>
            <person name="Master E.R."/>
            <person name="Rosso M.N."/>
        </authorList>
    </citation>
    <scope>NUCLEOTIDE SEQUENCE [LARGE SCALE GENOMIC DNA]</scope>
    <source>
        <strain evidence="4 5">BRFM310</strain>
    </source>
</reference>
<feature type="domain" description="DUF6533" evidence="3">
    <location>
        <begin position="30"/>
        <end position="74"/>
    </location>
</feature>
<evidence type="ECO:0000256" key="2">
    <source>
        <dbReference type="SAM" id="Phobius"/>
    </source>
</evidence>
<dbReference type="STRING" id="1353009.A0A1Y2IJ71"/>
<dbReference type="EMBL" id="KZ084117">
    <property type="protein sequence ID" value="OSD00674.1"/>
    <property type="molecule type" value="Genomic_DNA"/>
</dbReference>
<evidence type="ECO:0000259" key="3">
    <source>
        <dbReference type="Pfam" id="PF20151"/>
    </source>
</evidence>
<feature type="region of interest" description="Disordered" evidence="1">
    <location>
        <begin position="328"/>
        <end position="348"/>
    </location>
</feature>
<accession>A0A1Y2IJ71</accession>
<dbReference type="Pfam" id="PF20151">
    <property type="entry name" value="DUF6533"/>
    <property type="match status" value="1"/>
</dbReference>
<keyword evidence="2" id="KW-0812">Transmembrane</keyword>
<keyword evidence="2" id="KW-0472">Membrane</keyword>
<evidence type="ECO:0000313" key="4">
    <source>
        <dbReference type="EMBL" id="OSD00674.1"/>
    </source>
</evidence>
<evidence type="ECO:0000313" key="5">
    <source>
        <dbReference type="Proteomes" id="UP000193067"/>
    </source>
</evidence>
<dbReference type="AlphaFoldDB" id="A0A1Y2IJ71"/>
<evidence type="ECO:0000256" key="1">
    <source>
        <dbReference type="SAM" id="MobiDB-lite"/>
    </source>
</evidence>
<feature type="transmembrane region" description="Helical" evidence="2">
    <location>
        <begin position="280"/>
        <end position="300"/>
    </location>
</feature>
<gene>
    <name evidence="4" type="ORF">PYCCODRAFT_1469313</name>
</gene>
<feature type="transmembrane region" description="Helical" evidence="2">
    <location>
        <begin position="254"/>
        <end position="274"/>
    </location>
</feature>
<feature type="transmembrane region" description="Helical" evidence="2">
    <location>
        <begin position="111"/>
        <end position="133"/>
    </location>
</feature>
<organism evidence="4 5">
    <name type="scientific">Trametes coccinea (strain BRFM310)</name>
    <name type="common">Pycnoporus coccineus</name>
    <dbReference type="NCBI Taxonomy" id="1353009"/>
    <lineage>
        <taxon>Eukaryota</taxon>
        <taxon>Fungi</taxon>
        <taxon>Dikarya</taxon>
        <taxon>Basidiomycota</taxon>
        <taxon>Agaricomycotina</taxon>
        <taxon>Agaricomycetes</taxon>
        <taxon>Polyporales</taxon>
        <taxon>Polyporaceae</taxon>
        <taxon>Trametes</taxon>
    </lineage>
</organism>
<proteinExistence type="predicted"/>
<dbReference type="InterPro" id="IPR045340">
    <property type="entry name" value="DUF6533"/>
</dbReference>
<dbReference type="Proteomes" id="UP000193067">
    <property type="component" value="Unassembled WGS sequence"/>
</dbReference>